<protein>
    <recommendedName>
        <fullName evidence="3">PH domain-containing protein</fullName>
    </recommendedName>
</protein>
<name>A0A1I3M3Y9_9PLAN</name>
<dbReference type="AlphaFoldDB" id="A0A1I3M3Y9"/>
<dbReference type="STRING" id="1576369.SAMN05421753_113152"/>
<proteinExistence type="predicted"/>
<dbReference type="RefSeq" id="WP_092052561.1">
    <property type="nucleotide sequence ID" value="NZ_FOQD01000013.1"/>
</dbReference>
<accession>A0A1I3M3Y9</accession>
<evidence type="ECO:0008006" key="3">
    <source>
        <dbReference type="Google" id="ProtNLM"/>
    </source>
</evidence>
<gene>
    <name evidence="1" type="ORF">SAMN05421753_113152</name>
</gene>
<reference evidence="2" key="1">
    <citation type="submission" date="2016-10" db="EMBL/GenBank/DDBJ databases">
        <authorList>
            <person name="Varghese N."/>
            <person name="Submissions S."/>
        </authorList>
    </citation>
    <scope>NUCLEOTIDE SEQUENCE [LARGE SCALE GENOMIC DNA]</scope>
    <source>
        <strain evidence="2">DSM 26348</strain>
    </source>
</reference>
<sequence length="174" mass="18927">MAVAVAQPIAGVSVDRETELETAYPSVAAGALGRFVGIVMGLPSSISNTTLRVICQILLGLPMAPLGIAAYGLSKVLGRCYVITNRSIYPRPMIGAQRGPAVRLAEVFTIETRVRPGYAWHRVGDLVLLNKRGETLLTISAIAYPERLRQMILDTRFARMQSDDSLARIHSRHG</sequence>
<keyword evidence="2" id="KW-1185">Reference proteome</keyword>
<evidence type="ECO:0000313" key="2">
    <source>
        <dbReference type="Proteomes" id="UP000199518"/>
    </source>
</evidence>
<dbReference type="EMBL" id="FOQD01000013">
    <property type="protein sequence ID" value="SFI91759.1"/>
    <property type="molecule type" value="Genomic_DNA"/>
</dbReference>
<dbReference type="OrthoDB" id="268353at2"/>
<evidence type="ECO:0000313" key="1">
    <source>
        <dbReference type="EMBL" id="SFI91759.1"/>
    </source>
</evidence>
<organism evidence="1 2">
    <name type="scientific">Planctomicrobium piriforme</name>
    <dbReference type="NCBI Taxonomy" id="1576369"/>
    <lineage>
        <taxon>Bacteria</taxon>
        <taxon>Pseudomonadati</taxon>
        <taxon>Planctomycetota</taxon>
        <taxon>Planctomycetia</taxon>
        <taxon>Planctomycetales</taxon>
        <taxon>Planctomycetaceae</taxon>
        <taxon>Planctomicrobium</taxon>
    </lineage>
</organism>
<dbReference type="Proteomes" id="UP000199518">
    <property type="component" value="Unassembled WGS sequence"/>
</dbReference>